<sequence>MLASELEHDPSIRKSATFLEVLKKAIPRRRDKELNTHLRADLERLAFSAPHMLSDIGFERDVKACSPDKVVWRRGTHCVTIYNSTKTVSIWN</sequence>
<reference evidence="1 2" key="1">
    <citation type="submission" date="2016-10" db="EMBL/GenBank/DDBJ databases">
        <authorList>
            <person name="de Groot N.N."/>
        </authorList>
    </citation>
    <scope>NUCLEOTIDE SEQUENCE [LARGE SCALE GENOMIC DNA]</scope>
    <source>
        <strain evidence="1 2">DSM 28010</strain>
    </source>
</reference>
<organism evidence="1 2">
    <name type="scientific">Lutimaribacter saemankumensis</name>
    <dbReference type="NCBI Taxonomy" id="490829"/>
    <lineage>
        <taxon>Bacteria</taxon>
        <taxon>Pseudomonadati</taxon>
        <taxon>Pseudomonadota</taxon>
        <taxon>Alphaproteobacteria</taxon>
        <taxon>Rhodobacterales</taxon>
        <taxon>Roseobacteraceae</taxon>
        <taxon>Lutimaribacter</taxon>
    </lineage>
</organism>
<dbReference type="OrthoDB" id="7877350at2"/>
<keyword evidence="2" id="KW-1185">Reference proteome</keyword>
<dbReference type="AlphaFoldDB" id="A0A1G8TSL9"/>
<dbReference type="RefSeq" id="WP_090030815.1">
    <property type="nucleotide sequence ID" value="NZ_FNEB01000032.1"/>
</dbReference>
<dbReference type="Proteomes" id="UP000199340">
    <property type="component" value="Unassembled WGS sequence"/>
</dbReference>
<proteinExistence type="predicted"/>
<dbReference type="EMBL" id="FNEB01000032">
    <property type="protein sequence ID" value="SDJ44404.1"/>
    <property type="molecule type" value="Genomic_DNA"/>
</dbReference>
<evidence type="ECO:0000313" key="2">
    <source>
        <dbReference type="Proteomes" id="UP000199340"/>
    </source>
</evidence>
<evidence type="ECO:0000313" key="1">
    <source>
        <dbReference type="EMBL" id="SDJ44404.1"/>
    </source>
</evidence>
<dbReference type="STRING" id="490829.SAMN05421850_1322"/>
<accession>A0A1G8TSL9</accession>
<gene>
    <name evidence="1" type="ORF">SAMN05421850_1322</name>
</gene>
<name>A0A1G8TSL9_9RHOB</name>
<protein>
    <submittedName>
        <fullName evidence="1">Uncharacterized protein</fullName>
    </submittedName>
</protein>